<dbReference type="PROSITE" id="PS51208">
    <property type="entry name" value="AUTOTRANSPORTER"/>
    <property type="match status" value="1"/>
</dbReference>
<dbReference type="STRING" id="1121455.SAMN02745728_00878"/>
<organism evidence="2 3">
    <name type="scientific">Desulfovibrio litoralis DSM 11393</name>
    <dbReference type="NCBI Taxonomy" id="1121455"/>
    <lineage>
        <taxon>Bacteria</taxon>
        <taxon>Pseudomonadati</taxon>
        <taxon>Thermodesulfobacteriota</taxon>
        <taxon>Desulfovibrionia</taxon>
        <taxon>Desulfovibrionales</taxon>
        <taxon>Desulfovibrionaceae</taxon>
        <taxon>Desulfovibrio</taxon>
    </lineage>
</organism>
<proteinExistence type="predicted"/>
<dbReference type="AlphaFoldDB" id="A0A1M7SFC0"/>
<dbReference type="Gene3D" id="2.40.128.130">
    <property type="entry name" value="Autotransporter beta-domain"/>
    <property type="match status" value="1"/>
</dbReference>
<dbReference type="Pfam" id="PF03797">
    <property type="entry name" value="Autotransporter"/>
    <property type="match status" value="1"/>
</dbReference>
<dbReference type="SUPFAM" id="SSF103515">
    <property type="entry name" value="Autotransporter"/>
    <property type="match status" value="1"/>
</dbReference>
<dbReference type="InterPro" id="IPR036709">
    <property type="entry name" value="Autotransporte_beta_dom_sf"/>
</dbReference>
<reference evidence="2 3" key="1">
    <citation type="submission" date="2016-12" db="EMBL/GenBank/DDBJ databases">
        <authorList>
            <person name="Song W.-J."/>
            <person name="Kurnit D.M."/>
        </authorList>
    </citation>
    <scope>NUCLEOTIDE SEQUENCE [LARGE SCALE GENOMIC DNA]</scope>
    <source>
        <strain evidence="2 3">DSM 11393</strain>
    </source>
</reference>
<evidence type="ECO:0000313" key="2">
    <source>
        <dbReference type="EMBL" id="SHN57181.1"/>
    </source>
</evidence>
<protein>
    <submittedName>
        <fullName evidence="2">Autotransporter beta-domain-containing protein</fullName>
    </submittedName>
</protein>
<evidence type="ECO:0000259" key="1">
    <source>
        <dbReference type="PROSITE" id="PS51208"/>
    </source>
</evidence>
<dbReference type="OrthoDB" id="5442061at2"/>
<dbReference type="InterPro" id="IPR005546">
    <property type="entry name" value="Autotransporte_beta"/>
</dbReference>
<dbReference type="SMART" id="SM00869">
    <property type="entry name" value="Autotransporter"/>
    <property type="match status" value="1"/>
</dbReference>
<accession>A0A1M7SFC0</accession>
<name>A0A1M7SFC0_9BACT</name>
<dbReference type="EMBL" id="FRDI01000003">
    <property type="protein sequence ID" value="SHN57181.1"/>
    <property type="molecule type" value="Genomic_DNA"/>
</dbReference>
<dbReference type="Proteomes" id="UP000186469">
    <property type="component" value="Unassembled WGS sequence"/>
</dbReference>
<evidence type="ECO:0000313" key="3">
    <source>
        <dbReference type="Proteomes" id="UP000186469"/>
    </source>
</evidence>
<sequence length="854" mass="90438">MLKRHLFSRSRQFYLVFCLFFILPVQIQAETINYDGLNTTLLKAPPSWTSLTGNSVYSSSDLAGNTINITDGTIVGHVLGGISENNAVYNNTVRVSGATIQSSVYGGYSENSAVYNNSVIISQTSQIDNYVFGGWSKNNFVYNNHVSISGGTIEKNVYGGHSLYNNAYNNNVTISGGEIKGYVRGGSSYDGDTYSNNVNISGGTVKNVYGGRSTKGDAYSNKVNISGTTSNITEAVYGGWSESGSAYDNTINISGGTIVTVFGGYADMGTGAVYNNNVFMSGGTVVGTLSGGGNENGNAYNNSVFMSGGTVDQDVRGGYSEDNGSAYNNRVFISGGTANTFVYGGISLAGDAYNNSVNISGGNIGNKIRGGYSGSGNATGNSVTLSGNPTFHNTNTDISGGLAPSGDAFSGNTLTVLNPIASSVNKIKNFASYHFLLPNTAGSATPMLIANEINLEGSVSGVTHTATVDRLGIASGGSLPRVGDRFELLRATTTMNGTYIENQLAAIKGISLLYNMTVNQVGNSLFATVNSKEVHPQTKALSEGRISGLAFLNQGYDLIIGKGIYNMVETLNNQDSLVPFAIMSGGTSRYDTGSYSDIDGFSLMTGLGWNAPIAENNLLLAAFFETGQGNYNSHNSFNNAQSINGSGDTNYYGAGVLARYSFTEGSLSGVYSEASFRFGRSNTDFSSNDFQSAIGQTSVSYDSSSPYYGAHAGLGYIWNLSEKINLDLYTKYLWTHQNSDSLTVAGDPFHFDSADSHRWRNGARLNYTVTTESGTSFTPYIGAAYDYEFDGKANATVYGERMNAPELTGGTGIGELGINFKPIVNSGFNIDLGIQGYTGEREGISGNLQIKFEF</sequence>
<dbReference type="RefSeq" id="WP_072696557.1">
    <property type="nucleotide sequence ID" value="NZ_FRDI01000003.1"/>
</dbReference>
<feature type="domain" description="Autotransporter" evidence="1">
    <location>
        <begin position="572"/>
        <end position="854"/>
    </location>
</feature>
<keyword evidence="3" id="KW-1185">Reference proteome</keyword>
<gene>
    <name evidence="2" type="ORF">SAMN02745728_00878</name>
</gene>